<reference evidence="2 3" key="1">
    <citation type="submission" date="2019-05" db="EMBL/GenBank/DDBJ databases">
        <title>Another draft genome of Portunus trituberculatus and its Hox gene families provides insights of decapod evolution.</title>
        <authorList>
            <person name="Jeong J.-H."/>
            <person name="Song I."/>
            <person name="Kim S."/>
            <person name="Choi T."/>
            <person name="Kim D."/>
            <person name="Ryu S."/>
            <person name="Kim W."/>
        </authorList>
    </citation>
    <scope>NUCLEOTIDE SEQUENCE [LARGE SCALE GENOMIC DNA]</scope>
    <source>
        <tissue evidence="2">Muscle</tissue>
    </source>
</reference>
<name>A0A5B7JZ74_PORTR</name>
<keyword evidence="1" id="KW-0812">Transmembrane</keyword>
<sequence>MAAFMGVFVSRVHAHTPSQKRRNNHYRMLTGILKHEASTTSPAHTVSSVTITTTTTITGNTIADLSWRFFFFFFFFQSISTYVYVSLYLLGPYSPFSQHLISISLKKF</sequence>
<keyword evidence="1" id="KW-0472">Membrane</keyword>
<proteinExistence type="predicted"/>
<keyword evidence="3" id="KW-1185">Reference proteome</keyword>
<comment type="caution">
    <text evidence="2">The sequence shown here is derived from an EMBL/GenBank/DDBJ whole genome shotgun (WGS) entry which is preliminary data.</text>
</comment>
<evidence type="ECO:0000313" key="3">
    <source>
        <dbReference type="Proteomes" id="UP000324222"/>
    </source>
</evidence>
<gene>
    <name evidence="2" type="ORF">E2C01_095362</name>
</gene>
<evidence type="ECO:0000313" key="2">
    <source>
        <dbReference type="EMBL" id="MPC99915.1"/>
    </source>
</evidence>
<dbReference type="EMBL" id="VSRR010120521">
    <property type="protein sequence ID" value="MPC99915.1"/>
    <property type="molecule type" value="Genomic_DNA"/>
</dbReference>
<dbReference type="Proteomes" id="UP000324222">
    <property type="component" value="Unassembled WGS sequence"/>
</dbReference>
<dbReference type="AlphaFoldDB" id="A0A5B7JZ74"/>
<protein>
    <submittedName>
        <fullName evidence="2">Uncharacterized protein</fullName>
    </submittedName>
</protein>
<organism evidence="2 3">
    <name type="scientific">Portunus trituberculatus</name>
    <name type="common">Swimming crab</name>
    <name type="synonym">Neptunus trituberculatus</name>
    <dbReference type="NCBI Taxonomy" id="210409"/>
    <lineage>
        <taxon>Eukaryota</taxon>
        <taxon>Metazoa</taxon>
        <taxon>Ecdysozoa</taxon>
        <taxon>Arthropoda</taxon>
        <taxon>Crustacea</taxon>
        <taxon>Multicrustacea</taxon>
        <taxon>Malacostraca</taxon>
        <taxon>Eumalacostraca</taxon>
        <taxon>Eucarida</taxon>
        <taxon>Decapoda</taxon>
        <taxon>Pleocyemata</taxon>
        <taxon>Brachyura</taxon>
        <taxon>Eubrachyura</taxon>
        <taxon>Portunoidea</taxon>
        <taxon>Portunidae</taxon>
        <taxon>Portuninae</taxon>
        <taxon>Portunus</taxon>
    </lineage>
</organism>
<feature type="transmembrane region" description="Helical" evidence="1">
    <location>
        <begin position="69"/>
        <end position="90"/>
    </location>
</feature>
<keyword evidence="1" id="KW-1133">Transmembrane helix</keyword>
<evidence type="ECO:0000256" key="1">
    <source>
        <dbReference type="SAM" id="Phobius"/>
    </source>
</evidence>
<accession>A0A5B7JZ74</accession>